<dbReference type="InterPro" id="IPR025332">
    <property type="entry name" value="DUF4238"/>
</dbReference>
<dbReference type="OMA" id="ACGLENM"/>
<dbReference type="STRING" id="47428.A0A284S552"/>
<dbReference type="Pfam" id="PF14022">
    <property type="entry name" value="DUF4238"/>
    <property type="match status" value="1"/>
</dbReference>
<proteinExistence type="predicted"/>
<reference evidence="2" key="1">
    <citation type="journal article" date="2017" name="Nat. Ecol. Evol.">
        <title>Genome expansion and lineage-specific genetic innovations in the forest pathogenic fungi Armillaria.</title>
        <authorList>
            <person name="Sipos G."/>
            <person name="Prasanna A.N."/>
            <person name="Walter M.C."/>
            <person name="O'Connor E."/>
            <person name="Balint B."/>
            <person name="Krizsan K."/>
            <person name="Kiss B."/>
            <person name="Hess J."/>
            <person name="Varga T."/>
            <person name="Slot J."/>
            <person name="Riley R."/>
            <person name="Boka B."/>
            <person name="Rigling D."/>
            <person name="Barry K."/>
            <person name="Lee J."/>
            <person name="Mihaltcheva S."/>
            <person name="LaButti K."/>
            <person name="Lipzen A."/>
            <person name="Waldron R."/>
            <person name="Moloney N.M."/>
            <person name="Sperisen C."/>
            <person name="Kredics L."/>
            <person name="Vagvoelgyi C."/>
            <person name="Patrignani A."/>
            <person name="Fitzpatrick D."/>
            <person name="Nagy I."/>
            <person name="Doyle S."/>
            <person name="Anderson J.B."/>
            <person name="Grigoriev I.V."/>
            <person name="Gueldener U."/>
            <person name="Muensterkoetter M."/>
            <person name="Nagy L.G."/>
        </authorList>
    </citation>
    <scope>NUCLEOTIDE SEQUENCE [LARGE SCALE GENOMIC DNA]</scope>
    <source>
        <strain evidence="2">C18/9</strain>
    </source>
</reference>
<protein>
    <recommendedName>
        <fullName evidence="3">DUF4238 domain-containing protein</fullName>
    </recommendedName>
</protein>
<evidence type="ECO:0008006" key="3">
    <source>
        <dbReference type="Google" id="ProtNLM"/>
    </source>
</evidence>
<evidence type="ECO:0000313" key="2">
    <source>
        <dbReference type="Proteomes" id="UP000219338"/>
    </source>
</evidence>
<accession>A0A284S552</accession>
<dbReference type="AlphaFoldDB" id="A0A284S552"/>
<dbReference type="OrthoDB" id="5340163at2759"/>
<gene>
    <name evidence="1" type="ORF">ARMOST_19602</name>
</gene>
<dbReference type="Proteomes" id="UP000219338">
    <property type="component" value="Unassembled WGS sequence"/>
</dbReference>
<sequence length="574" mass="65305">MHPRTQPVASSNTLPRTHRDQFHHAIPRFILRRFQSGPRKSKAERRKEFQRTREDPDRVLYYDIASGCLNLRSIGTIYGLKNLYRDASNPSNANELEEKLSVLEKDAAVVIEALHSNLASGKATLKRHDVERLRKFMFVMHYRNVGGSYFDPDHPRGGSTIRLWLERYKAEHHCRTHTDVWLHVLRYYLDTPHSKILDHAKAIYDEHGMAMVHLQMLNRIDPDMEHYEALAYDVQAAMSFLCIWEAHDTSEFILSNGGFGLWEGLSASGDSIHRVFVVSPRIAVVLRSNWTSTFEKMGPVTSNLLKIPQERPAPRLVNGRTGFQISEGIAVSSPDDLFTFTITKLSLAQTDSLNAVLLKNVRHDGAITFLGKERMLRTIRAFCHDPINKYDRPKFTSLMRHLSIVPTNVPPSLLSDGPVDAELYVALMEVQLGRNPFPSRWDRALSVFRLVKDTSLRMTCPFMLEHIFNLSAARESCQTHFGGDVYRAIGGPLTLEPSLSEEISLRVFQTIDLFILEELGVRLAYHTSDILGQVGKEVVLVAFLDWVIDESSHILVKMSGVTRQAVRRQIAWAG</sequence>
<organism evidence="1 2">
    <name type="scientific">Armillaria ostoyae</name>
    <name type="common">Armillaria root rot fungus</name>
    <dbReference type="NCBI Taxonomy" id="47428"/>
    <lineage>
        <taxon>Eukaryota</taxon>
        <taxon>Fungi</taxon>
        <taxon>Dikarya</taxon>
        <taxon>Basidiomycota</taxon>
        <taxon>Agaricomycotina</taxon>
        <taxon>Agaricomycetes</taxon>
        <taxon>Agaricomycetidae</taxon>
        <taxon>Agaricales</taxon>
        <taxon>Marasmiineae</taxon>
        <taxon>Physalacriaceae</taxon>
        <taxon>Armillaria</taxon>
    </lineage>
</organism>
<name>A0A284S552_ARMOS</name>
<keyword evidence="2" id="KW-1185">Reference proteome</keyword>
<dbReference type="EMBL" id="FUEG01000032">
    <property type="protein sequence ID" value="SJL16086.1"/>
    <property type="molecule type" value="Genomic_DNA"/>
</dbReference>
<evidence type="ECO:0000313" key="1">
    <source>
        <dbReference type="EMBL" id="SJL16086.1"/>
    </source>
</evidence>